<proteinExistence type="predicted"/>
<evidence type="ECO:0000256" key="1">
    <source>
        <dbReference type="ARBA" id="ARBA00004141"/>
    </source>
</evidence>
<evidence type="ECO:0000256" key="5">
    <source>
        <dbReference type="SAM" id="Phobius"/>
    </source>
</evidence>
<evidence type="ECO:0000256" key="3">
    <source>
        <dbReference type="ARBA" id="ARBA00022989"/>
    </source>
</evidence>
<evidence type="ECO:0000259" key="6">
    <source>
        <dbReference type="Pfam" id="PF04893"/>
    </source>
</evidence>
<feature type="transmembrane region" description="Helical" evidence="5">
    <location>
        <begin position="88"/>
        <end position="111"/>
    </location>
</feature>
<dbReference type="InterPro" id="IPR006977">
    <property type="entry name" value="Yip1_dom"/>
</dbReference>
<feature type="transmembrane region" description="Helical" evidence="5">
    <location>
        <begin position="31"/>
        <end position="51"/>
    </location>
</feature>
<comment type="caution">
    <text evidence="7">The sequence shown here is derived from an EMBL/GenBank/DDBJ whole genome shotgun (WGS) entry which is preliminary data.</text>
</comment>
<protein>
    <submittedName>
        <fullName evidence="7">YIP1 family protein</fullName>
    </submittedName>
</protein>
<evidence type="ECO:0000313" key="8">
    <source>
        <dbReference type="Proteomes" id="UP000256561"/>
    </source>
</evidence>
<dbReference type="Pfam" id="PF04893">
    <property type="entry name" value="Yip1"/>
    <property type="match status" value="1"/>
</dbReference>
<reference evidence="8" key="1">
    <citation type="submission" date="2018-08" db="EMBL/GenBank/DDBJ databases">
        <authorList>
            <person name="Zhang J."/>
            <person name="Du Z.-J."/>
        </authorList>
    </citation>
    <scope>NUCLEOTIDE SEQUENCE [LARGE SCALE GENOMIC DNA]</scope>
    <source>
        <strain evidence="8">KCTC 52655</strain>
    </source>
</reference>
<keyword evidence="3 5" id="KW-1133">Transmembrane helix</keyword>
<dbReference type="AlphaFoldDB" id="A0A3D8M6J0"/>
<accession>A0A3D8M6J0</accession>
<keyword evidence="2 5" id="KW-0812">Transmembrane</keyword>
<dbReference type="Proteomes" id="UP000256561">
    <property type="component" value="Unassembled WGS sequence"/>
</dbReference>
<feature type="transmembrane region" description="Helical" evidence="5">
    <location>
        <begin position="213"/>
        <end position="233"/>
    </location>
</feature>
<dbReference type="RefSeq" id="WP_115593522.1">
    <property type="nucleotide sequence ID" value="NZ_QRHA01000007.1"/>
</dbReference>
<evidence type="ECO:0000256" key="2">
    <source>
        <dbReference type="ARBA" id="ARBA00022692"/>
    </source>
</evidence>
<dbReference type="GO" id="GO:0016020">
    <property type="term" value="C:membrane"/>
    <property type="evidence" value="ECO:0007669"/>
    <property type="project" value="UniProtKB-SubCell"/>
</dbReference>
<organism evidence="7 8">
    <name type="scientific">Alteromonas aestuariivivens</name>
    <dbReference type="NCBI Taxonomy" id="1938339"/>
    <lineage>
        <taxon>Bacteria</taxon>
        <taxon>Pseudomonadati</taxon>
        <taxon>Pseudomonadota</taxon>
        <taxon>Gammaproteobacteria</taxon>
        <taxon>Alteromonadales</taxon>
        <taxon>Alteromonadaceae</taxon>
        <taxon>Alteromonas/Salinimonas group</taxon>
        <taxon>Alteromonas</taxon>
    </lineage>
</organism>
<dbReference type="OrthoDB" id="6272224at2"/>
<evidence type="ECO:0000313" key="7">
    <source>
        <dbReference type="EMBL" id="RDV25190.1"/>
    </source>
</evidence>
<gene>
    <name evidence="7" type="ORF">DXV75_11300</name>
</gene>
<comment type="subcellular location">
    <subcellularLocation>
        <location evidence="1">Membrane</location>
        <topology evidence="1">Multi-pass membrane protein</topology>
    </subcellularLocation>
</comment>
<evidence type="ECO:0000256" key="4">
    <source>
        <dbReference type="ARBA" id="ARBA00023136"/>
    </source>
</evidence>
<dbReference type="EMBL" id="QRHA01000007">
    <property type="protein sequence ID" value="RDV25190.1"/>
    <property type="molecule type" value="Genomic_DNA"/>
</dbReference>
<feature type="domain" description="Yip1" evidence="6">
    <location>
        <begin position="13"/>
        <end position="230"/>
    </location>
</feature>
<feature type="transmembrane region" description="Helical" evidence="5">
    <location>
        <begin position="131"/>
        <end position="152"/>
    </location>
</feature>
<keyword evidence="8" id="KW-1185">Reference proteome</keyword>
<name>A0A3D8M6J0_9ALTE</name>
<sequence>MHTVSNPLQACKDIFLRPNGVFRALAAKDNWSWFPFIIVAVVSVLPNYAYLNTVDFDWYRDLLITAQYDQISPAEQDQIRAQLTPQSVLVFATVATVLGYIIINAIVAAYLNIVTRSDEQNVHGYMDWYGFSWWTAMPVVVNCLLALVLMMFTSNPQTSPNILTPLSAAFVFGIEMDSPYHNFAQAIRLDSFWSIYLTIVGISQWTSFSVKKAAVIAITPYALIWGLWLIVLAL</sequence>
<keyword evidence="4 5" id="KW-0472">Membrane</keyword>